<dbReference type="Proteomes" id="UP001169492">
    <property type="component" value="Unassembled WGS sequence"/>
</dbReference>
<proteinExistence type="predicted"/>
<keyword evidence="3" id="KW-1185">Reference proteome</keyword>
<gene>
    <name evidence="1" type="ORF">J6I90_03895</name>
    <name evidence="2" type="ORF">J6I92_00060</name>
</gene>
<dbReference type="AlphaFoldDB" id="A0AAW7QUR2"/>
<evidence type="ECO:0000313" key="2">
    <source>
        <dbReference type="EMBL" id="MDN7128267.1"/>
    </source>
</evidence>
<evidence type="ECO:0000313" key="3">
    <source>
        <dbReference type="Proteomes" id="UP001169491"/>
    </source>
</evidence>
<dbReference type="Proteomes" id="UP001169491">
    <property type="component" value="Unassembled WGS sequence"/>
</dbReference>
<sequence length="61" mass="6832">MKFSKDFLKALGSLSRGTMVHQGNYKVAQFKQPLIKPHGYDELVEQLVNHPTAQQCCCAPV</sequence>
<reference evidence="3 4" key="1">
    <citation type="submission" date="2021-03" db="EMBL/GenBank/DDBJ databases">
        <title>Pseudidiomarina terrestris, a new bacterium isolated from saline soil.</title>
        <authorList>
            <person name="Galisteo C."/>
            <person name="De La Haba R."/>
            <person name="Sanchez-Porro C."/>
            <person name="Ventosa A."/>
        </authorList>
    </citation>
    <scope>NUCLEOTIDE SEQUENCE [LARGE SCALE GENOMIC DNA]</scope>
    <source>
        <strain evidence="1 4">1APP75-32.1</strain>
        <strain evidence="3">1APR75-15</strain>
        <strain evidence="2">1ASR75-15</strain>
    </source>
</reference>
<evidence type="ECO:0000313" key="4">
    <source>
        <dbReference type="Proteomes" id="UP001169492"/>
    </source>
</evidence>
<evidence type="ECO:0000313" key="1">
    <source>
        <dbReference type="EMBL" id="MDN7124010.1"/>
    </source>
</evidence>
<protein>
    <submittedName>
        <fullName evidence="1">Uncharacterized protein</fullName>
    </submittedName>
</protein>
<dbReference type="EMBL" id="JAGGJC010000001">
    <property type="protein sequence ID" value="MDN7128267.1"/>
    <property type="molecule type" value="Genomic_DNA"/>
</dbReference>
<dbReference type="RefSeq" id="WP_301720692.1">
    <property type="nucleotide sequence ID" value="NZ_JAGGJB010000002.1"/>
</dbReference>
<dbReference type="EMBL" id="JAGGJB010000002">
    <property type="protein sequence ID" value="MDN7124010.1"/>
    <property type="molecule type" value="Genomic_DNA"/>
</dbReference>
<name>A0AAW7QUR2_9GAMM</name>
<accession>A0AAW7QUR2</accession>
<comment type="caution">
    <text evidence="1">The sequence shown here is derived from an EMBL/GenBank/DDBJ whole genome shotgun (WGS) entry which is preliminary data.</text>
</comment>
<organism evidence="1 4">
    <name type="scientific">Pseudidiomarina terrestris</name>
    <dbReference type="NCBI Taxonomy" id="2820060"/>
    <lineage>
        <taxon>Bacteria</taxon>
        <taxon>Pseudomonadati</taxon>
        <taxon>Pseudomonadota</taxon>
        <taxon>Gammaproteobacteria</taxon>
        <taxon>Alteromonadales</taxon>
        <taxon>Idiomarinaceae</taxon>
        <taxon>Pseudidiomarina</taxon>
    </lineage>
</organism>